<dbReference type="AlphaFoldDB" id="A0A3N0V5D4"/>
<dbReference type="SUPFAM" id="SSF52172">
    <property type="entry name" value="CheY-like"/>
    <property type="match status" value="1"/>
</dbReference>
<dbReference type="PROSITE" id="PS50043">
    <property type="entry name" value="HTH_LUXR_2"/>
    <property type="match status" value="1"/>
</dbReference>
<feature type="domain" description="HTH luxR-type" evidence="6">
    <location>
        <begin position="146"/>
        <end position="211"/>
    </location>
</feature>
<dbReference type="PANTHER" id="PTHR43214">
    <property type="entry name" value="TWO-COMPONENT RESPONSE REGULATOR"/>
    <property type="match status" value="1"/>
</dbReference>
<feature type="domain" description="Response regulatory" evidence="7">
    <location>
        <begin position="7"/>
        <end position="122"/>
    </location>
</feature>
<dbReference type="FunCoup" id="A0A3N0V5D4">
    <property type="interactions" value="409"/>
</dbReference>
<evidence type="ECO:0000256" key="4">
    <source>
        <dbReference type="ARBA" id="ARBA00023163"/>
    </source>
</evidence>
<dbReference type="GO" id="GO:0003677">
    <property type="term" value="F:DNA binding"/>
    <property type="evidence" value="ECO:0007669"/>
    <property type="project" value="UniProtKB-KW"/>
</dbReference>
<organism evidence="8 9">
    <name type="scientific">Stagnimonas aquatica</name>
    <dbReference type="NCBI Taxonomy" id="2689987"/>
    <lineage>
        <taxon>Bacteria</taxon>
        <taxon>Pseudomonadati</taxon>
        <taxon>Pseudomonadota</taxon>
        <taxon>Gammaproteobacteria</taxon>
        <taxon>Nevskiales</taxon>
        <taxon>Nevskiaceae</taxon>
        <taxon>Stagnimonas</taxon>
    </lineage>
</organism>
<dbReference type="CDD" id="cd06170">
    <property type="entry name" value="LuxR_C_like"/>
    <property type="match status" value="1"/>
</dbReference>
<dbReference type="Proteomes" id="UP000282106">
    <property type="component" value="Unassembled WGS sequence"/>
</dbReference>
<dbReference type="RefSeq" id="WP_123212526.1">
    <property type="nucleotide sequence ID" value="NZ_RJVO01000007.1"/>
</dbReference>
<keyword evidence="1 5" id="KW-0597">Phosphoprotein</keyword>
<protein>
    <submittedName>
        <fullName evidence="8">DNA-binding response regulator</fullName>
    </submittedName>
</protein>
<dbReference type="InterPro" id="IPR039420">
    <property type="entry name" value="WalR-like"/>
</dbReference>
<keyword evidence="3 8" id="KW-0238">DNA-binding</keyword>
<evidence type="ECO:0000256" key="5">
    <source>
        <dbReference type="PROSITE-ProRule" id="PRU00169"/>
    </source>
</evidence>
<dbReference type="InParanoid" id="A0A3N0V5D4"/>
<dbReference type="InterPro" id="IPR016032">
    <property type="entry name" value="Sig_transdc_resp-reg_C-effctor"/>
</dbReference>
<dbReference type="InterPro" id="IPR011006">
    <property type="entry name" value="CheY-like_superfamily"/>
</dbReference>
<gene>
    <name evidence="8" type="ORF">ED208_13900</name>
</gene>
<dbReference type="InterPro" id="IPR000792">
    <property type="entry name" value="Tscrpt_reg_LuxR_C"/>
</dbReference>
<evidence type="ECO:0000256" key="2">
    <source>
        <dbReference type="ARBA" id="ARBA00023015"/>
    </source>
</evidence>
<dbReference type="EMBL" id="RJVO01000007">
    <property type="protein sequence ID" value="ROH87802.1"/>
    <property type="molecule type" value="Genomic_DNA"/>
</dbReference>
<evidence type="ECO:0000313" key="9">
    <source>
        <dbReference type="Proteomes" id="UP000282106"/>
    </source>
</evidence>
<dbReference type="SMART" id="SM00421">
    <property type="entry name" value="HTH_LUXR"/>
    <property type="match status" value="1"/>
</dbReference>
<dbReference type="PANTHER" id="PTHR43214:SF41">
    <property type="entry name" value="NITRATE_NITRITE RESPONSE REGULATOR PROTEIN NARP"/>
    <property type="match status" value="1"/>
</dbReference>
<dbReference type="Pfam" id="PF00072">
    <property type="entry name" value="Response_reg"/>
    <property type="match status" value="1"/>
</dbReference>
<accession>A0A3N0V5D4</accession>
<keyword evidence="4" id="KW-0804">Transcription</keyword>
<dbReference type="SMART" id="SM00448">
    <property type="entry name" value="REC"/>
    <property type="match status" value="1"/>
</dbReference>
<keyword evidence="2" id="KW-0805">Transcription regulation</keyword>
<name>A0A3N0V5D4_9GAMM</name>
<reference evidence="8 9" key="1">
    <citation type="submission" date="2018-10" db="EMBL/GenBank/DDBJ databases">
        <authorList>
            <person name="Chen W.-M."/>
        </authorList>
    </citation>
    <scope>NUCLEOTIDE SEQUENCE [LARGE SCALE GENOMIC DNA]</scope>
    <source>
        <strain evidence="8 9">THS-13</strain>
    </source>
</reference>
<comment type="caution">
    <text evidence="8">The sequence shown here is derived from an EMBL/GenBank/DDBJ whole genome shotgun (WGS) entry which is preliminary data.</text>
</comment>
<dbReference type="GO" id="GO:0000160">
    <property type="term" value="P:phosphorelay signal transduction system"/>
    <property type="evidence" value="ECO:0007669"/>
    <property type="project" value="InterPro"/>
</dbReference>
<dbReference type="CDD" id="cd17535">
    <property type="entry name" value="REC_NarL-like"/>
    <property type="match status" value="1"/>
</dbReference>
<dbReference type="GO" id="GO:0006355">
    <property type="term" value="P:regulation of DNA-templated transcription"/>
    <property type="evidence" value="ECO:0007669"/>
    <property type="project" value="InterPro"/>
</dbReference>
<dbReference type="InterPro" id="IPR001789">
    <property type="entry name" value="Sig_transdc_resp-reg_receiver"/>
</dbReference>
<evidence type="ECO:0000259" key="6">
    <source>
        <dbReference type="PROSITE" id="PS50043"/>
    </source>
</evidence>
<dbReference type="SUPFAM" id="SSF46894">
    <property type="entry name" value="C-terminal effector domain of the bipartite response regulators"/>
    <property type="match status" value="1"/>
</dbReference>
<evidence type="ECO:0000256" key="1">
    <source>
        <dbReference type="ARBA" id="ARBA00022553"/>
    </source>
</evidence>
<evidence type="ECO:0000313" key="8">
    <source>
        <dbReference type="EMBL" id="ROH87802.1"/>
    </source>
</evidence>
<dbReference type="InterPro" id="IPR058245">
    <property type="entry name" value="NreC/VraR/RcsB-like_REC"/>
</dbReference>
<dbReference type="Gene3D" id="3.40.50.2300">
    <property type="match status" value="1"/>
</dbReference>
<dbReference type="PROSITE" id="PS50110">
    <property type="entry name" value="RESPONSE_REGULATORY"/>
    <property type="match status" value="1"/>
</dbReference>
<evidence type="ECO:0000256" key="3">
    <source>
        <dbReference type="ARBA" id="ARBA00023125"/>
    </source>
</evidence>
<feature type="modified residue" description="4-aspartylphosphate" evidence="5">
    <location>
        <position position="57"/>
    </location>
</feature>
<keyword evidence="9" id="KW-1185">Reference proteome</keyword>
<dbReference type="PRINTS" id="PR00038">
    <property type="entry name" value="HTHLUXR"/>
</dbReference>
<evidence type="ECO:0000259" key="7">
    <source>
        <dbReference type="PROSITE" id="PS50110"/>
    </source>
</evidence>
<sequence>MDAVPAHILIVEDLASSREWLAAAAREAFPTADIRLAANAAEALAAIQAPVDLALLDLGLPDAPGLGVLQRLRLAQPQASCVVTTIFDDDEHLFSALKLGARGYILKDQSREQLAAMLKAMLDGQPPLSPSIARRLLSQFAAPIPSAAANDSLTEREREVLLLVSKGYSVPQAARAMAISPHTAHTHIKGVYRKLAVASRAEAVLAANRLGLV</sequence>
<proteinExistence type="predicted"/>
<dbReference type="Pfam" id="PF00196">
    <property type="entry name" value="GerE"/>
    <property type="match status" value="1"/>
</dbReference>